<dbReference type="Pfam" id="PF00580">
    <property type="entry name" value="UvrD-helicase"/>
    <property type="match status" value="1"/>
</dbReference>
<dbReference type="InterPro" id="IPR044876">
    <property type="entry name" value="HRDC_dom_sf"/>
</dbReference>
<feature type="binding site" evidence="10">
    <location>
        <begin position="69"/>
        <end position="76"/>
    </location>
    <ligand>
        <name>ATP</name>
        <dbReference type="ChEBI" id="CHEBI:30616"/>
    </ligand>
</feature>
<dbReference type="AlphaFoldDB" id="A0A4Q9KL89"/>
<evidence type="ECO:0000256" key="9">
    <source>
        <dbReference type="ARBA" id="ARBA00048988"/>
    </source>
</evidence>
<dbReference type="CDD" id="cd18807">
    <property type="entry name" value="SF1_C_UvrD"/>
    <property type="match status" value="1"/>
</dbReference>
<feature type="domain" description="UvrD-like helicase ATP-binding" evidence="12">
    <location>
        <begin position="48"/>
        <end position="329"/>
    </location>
</feature>
<protein>
    <recommendedName>
        <fullName evidence="8">DNA 3'-5' helicase</fullName>
        <ecNumber evidence="8">5.6.2.4</ecNumber>
    </recommendedName>
</protein>
<evidence type="ECO:0000313" key="15">
    <source>
        <dbReference type="Proteomes" id="UP000291933"/>
    </source>
</evidence>
<evidence type="ECO:0000256" key="4">
    <source>
        <dbReference type="ARBA" id="ARBA00022806"/>
    </source>
</evidence>
<dbReference type="GO" id="GO:0000725">
    <property type="term" value="P:recombinational repair"/>
    <property type="evidence" value="ECO:0007669"/>
    <property type="project" value="TreeGrafter"/>
</dbReference>
<dbReference type="EC" id="5.6.2.4" evidence="8"/>
<evidence type="ECO:0000259" key="13">
    <source>
        <dbReference type="PROSITE" id="PS51217"/>
    </source>
</evidence>
<dbReference type="GO" id="GO:0003677">
    <property type="term" value="F:DNA binding"/>
    <property type="evidence" value="ECO:0007669"/>
    <property type="project" value="InterPro"/>
</dbReference>
<dbReference type="PROSITE" id="PS50967">
    <property type="entry name" value="HRDC"/>
    <property type="match status" value="1"/>
</dbReference>
<dbReference type="GO" id="GO:0033202">
    <property type="term" value="C:DNA helicase complex"/>
    <property type="evidence" value="ECO:0007669"/>
    <property type="project" value="TreeGrafter"/>
</dbReference>
<reference evidence="14 15" key="1">
    <citation type="submission" date="2019-01" db="EMBL/GenBank/DDBJ databases">
        <title>Lactibacter flavus gen. nov., sp. nov., a novel bacterium of the family Propionibacteriaceae isolated from raw milk and dairy products.</title>
        <authorList>
            <person name="Huptas C."/>
            <person name="Wenning M."/>
            <person name="Breitenwieser F."/>
            <person name="Doll E."/>
            <person name="Von Neubeck M."/>
            <person name="Busse H.-J."/>
            <person name="Scherer S."/>
        </authorList>
    </citation>
    <scope>NUCLEOTIDE SEQUENCE [LARGE SCALE GENOMIC DNA]</scope>
    <source>
        <strain evidence="14 15">DSM 22130</strain>
    </source>
</reference>
<dbReference type="EMBL" id="SDMR01000006">
    <property type="protein sequence ID" value="TBT95253.1"/>
    <property type="molecule type" value="Genomic_DNA"/>
</dbReference>
<evidence type="ECO:0000256" key="6">
    <source>
        <dbReference type="ARBA" id="ARBA00023235"/>
    </source>
</evidence>
<comment type="caution">
    <text evidence="14">The sequence shown here is derived from an EMBL/GenBank/DDBJ whole genome shotgun (WGS) entry which is preliminary data.</text>
</comment>
<evidence type="ECO:0000256" key="1">
    <source>
        <dbReference type="ARBA" id="ARBA00009922"/>
    </source>
</evidence>
<keyword evidence="2 10" id="KW-0547">Nucleotide-binding</keyword>
<evidence type="ECO:0000256" key="5">
    <source>
        <dbReference type="ARBA" id="ARBA00022840"/>
    </source>
</evidence>
<evidence type="ECO:0000256" key="3">
    <source>
        <dbReference type="ARBA" id="ARBA00022801"/>
    </source>
</evidence>
<dbReference type="Gene3D" id="1.10.150.80">
    <property type="entry name" value="HRDC domain"/>
    <property type="match status" value="1"/>
</dbReference>
<dbReference type="InterPro" id="IPR014017">
    <property type="entry name" value="DNA_helicase_UvrD-like_C"/>
</dbReference>
<evidence type="ECO:0000259" key="12">
    <source>
        <dbReference type="PROSITE" id="PS51198"/>
    </source>
</evidence>
<sequence>MRPPYCGGLTVSARAADPVDIDHPTRHLPSDAAPTVGAVPLHPDAILEALDPEQRAAATALEGPVCVLAGAGTGKTRAMTHRIAYGVAVGSYDPRAVLALTFTTRAAGELRGRLRRLGAHAVQARTFHSAALRQAQYFWPQAYGTPLPPVADSIIALVAEAARRERFPAETALLRDLAGEVSWAKVSNVAPADYPEVAPTRQRAVAGRTPDEVARVLARYEQIKSARGVVDFDDILLCTAALLSSFPEVAHEVRRQYRTFVVDEYQDVSPLQQALLDLWRGDRDDLCVVGDPAQTIHSFAGAQASFLTSFALRHPSAQVIELVRDYRSTPEIISLANAVMRGHGPGVELRPVRPAGPVPTFAQAASEPDDARSLVAWLKALADQGVPYGEMAVLYRIHAMSVPLEAALSDAGIPYATRGSEGFFERGEVKSALHALAVAVRTTQSDDAASAQFRAVLAGLGWTPDPPDGQGVVRERWESWSALASLADDFCAAHPDASLADLNDELEARRTSQHAPAGQGVTLSTLHAAKGLEWDAVAVTGVCEGSLPFALATTAEQVAEERRLFYVGVTRARTHLRISWATTRNGGGQRRAPSRFLDGIVAVPKAAAAPASRRTRQGPRSALSETCRSCGRGLTSGRERKLHRHMDCPASYDEGLFEALKVWRKAQADAAGVPAFVVFTDATLMAIAEDVPTDEAALLKVGGVGRVKLDRYGAELLPLLVAASKAQA</sequence>
<feature type="domain" description="HRDC" evidence="11">
    <location>
        <begin position="650"/>
        <end position="728"/>
    </location>
</feature>
<evidence type="ECO:0000256" key="8">
    <source>
        <dbReference type="ARBA" id="ARBA00034808"/>
    </source>
</evidence>
<dbReference type="PROSITE" id="PS51198">
    <property type="entry name" value="UVRD_HELICASE_ATP_BIND"/>
    <property type="match status" value="1"/>
</dbReference>
<proteinExistence type="inferred from homology"/>
<dbReference type="GO" id="GO:0005829">
    <property type="term" value="C:cytosol"/>
    <property type="evidence" value="ECO:0007669"/>
    <property type="project" value="TreeGrafter"/>
</dbReference>
<keyword evidence="5 10" id="KW-0067">ATP-binding</keyword>
<accession>A0A4Q9KL89</accession>
<evidence type="ECO:0000256" key="7">
    <source>
        <dbReference type="ARBA" id="ARBA00034617"/>
    </source>
</evidence>
<keyword evidence="6" id="KW-0413">Isomerase</keyword>
<dbReference type="SUPFAM" id="SSF52540">
    <property type="entry name" value="P-loop containing nucleoside triphosphate hydrolases"/>
    <property type="match status" value="1"/>
</dbReference>
<dbReference type="Gene3D" id="3.40.50.300">
    <property type="entry name" value="P-loop containing nucleotide triphosphate hydrolases"/>
    <property type="match status" value="3"/>
</dbReference>
<dbReference type="OrthoDB" id="9806690at2"/>
<dbReference type="InterPro" id="IPR002121">
    <property type="entry name" value="HRDC_dom"/>
</dbReference>
<keyword evidence="4 10" id="KW-0347">Helicase</keyword>
<gene>
    <name evidence="14" type="ORF">ET996_06620</name>
</gene>
<dbReference type="Gene3D" id="1.10.486.10">
    <property type="entry name" value="PCRA, domain 4"/>
    <property type="match status" value="2"/>
</dbReference>
<dbReference type="InterPro" id="IPR000212">
    <property type="entry name" value="DNA_helicase_UvrD/REP"/>
</dbReference>
<dbReference type="SMART" id="SM00341">
    <property type="entry name" value="HRDC"/>
    <property type="match status" value="1"/>
</dbReference>
<feature type="domain" description="UvrD-like helicase C-terminal" evidence="13">
    <location>
        <begin position="330"/>
        <end position="574"/>
    </location>
</feature>
<name>A0A4Q9KL89_PROTD</name>
<dbReference type="InterPro" id="IPR027417">
    <property type="entry name" value="P-loop_NTPase"/>
</dbReference>
<dbReference type="GO" id="GO:0016887">
    <property type="term" value="F:ATP hydrolysis activity"/>
    <property type="evidence" value="ECO:0007669"/>
    <property type="project" value="RHEA"/>
</dbReference>
<dbReference type="Gene3D" id="1.10.10.160">
    <property type="match status" value="1"/>
</dbReference>
<dbReference type="SUPFAM" id="SSF47819">
    <property type="entry name" value="HRDC-like"/>
    <property type="match status" value="1"/>
</dbReference>
<dbReference type="InterPro" id="IPR010997">
    <property type="entry name" value="HRDC-like_sf"/>
</dbReference>
<dbReference type="PANTHER" id="PTHR11070">
    <property type="entry name" value="UVRD / RECB / PCRA DNA HELICASE FAMILY MEMBER"/>
    <property type="match status" value="1"/>
</dbReference>
<comment type="catalytic activity">
    <reaction evidence="7">
        <text>Couples ATP hydrolysis with the unwinding of duplex DNA by translocating in the 3'-5' direction.</text>
        <dbReference type="EC" id="5.6.2.4"/>
    </reaction>
</comment>
<dbReference type="PROSITE" id="PS51217">
    <property type="entry name" value="UVRD_HELICASE_CTER"/>
    <property type="match status" value="1"/>
</dbReference>
<dbReference type="Pfam" id="PF13361">
    <property type="entry name" value="UvrD_C"/>
    <property type="match status" value="2"/>
</dbReference>
<evidence type="ECO:0000313" key="14">
    <source>
        <dbReference type="EMBL" id="TBT95253.1"/>
    </source>
</evidence>
<comment type="similarity">
    <text evidence="1">Belongs to the helicase family. UvrD subfamily.</text>
</comment>
<evidence type="ECO:0000256" key="2">
    <source>
        <dbReference type="ARBA" id="ARBA00022741"/>
    </source>
</evidence>
<dbReference type="GO" id="GO:0005524">
    <property type="term" value="F:ATP binding"/>
    <property type="evidence" value="ECO:0007669"/>
    <property type="project" value="UniProtKB-UniRule"/>
</dbReference>
<dbReference type="InterPro" id="IPR014016">
    <property type="entry name" value="UvrD-like_ATP-bd"/>
</dbReference>
<dbReference type="Pfam" id="PF00570">
    <property type="entry name" value="HRDC"/>
    <property type="match status" value="1"/>
</dbReference>
<keyword evidence="3 10" id="KW-0378">Hydrolase</keyword>
<dbReference type="PANTHER" id="PTHR11070:SF69">
    <property type="entry name" value="ATP-DEPENDENT DNA HELICASE UVRD2"/>
    <property type="match status" value="1"/>
</dbReference>
<comment type="catalytic activity">
    <reaction evidence="9">
        <text>ATP + H2O = ADP + phosphate + H(+)</text>
        <dbReference type="Rhea" id="RHEA:13065"/>
        <dbReference type="ChEBI" id="CHEBI:15377"/>
        <dbReference type="ChEBI" id="CHEBI:15378"/>
        <dbReference type="ChEBI" id="CHEBI:30616"/>
        <dbReference type="ChEBI" id="CHEBI:43474"/>
        <dbReference type="ChEBI" id="CHEBI:456216"/>
        <dbReference type="EC" id="5.6.2.4"/>
    </reaction>
</comment>
<keyword evidence="15" id="KW-1185">Reference proteome</keyword>
<dbReference type="GO" id="GO:0043138">
    <property type="term" value="F:3'-5' DNA helicase activity"/>
    <property type="evidence" value="ECO:0007669"/>
    <property type="project" value="UniProtKB-EC"/>
</dbReference>
<evidence type="ECO:0000256" key="10">
    <source>
        <dbReference type="PROSITE-ProRule" id="PRU00560"/>
    </source>
</evidence>
<evidence type="ECO:0000259" key="11">
    <source>
        <dbReference type="PROSITE" id="PS50967"/>
    </source>
</evidence>
<dbReference type="CDD" id="cd17932">
    <property type="entry name" value="DEXQc_UvrD"/>
    <property type="match status" value="1"/>
</dbReference>
<dbReference type="Proteomes" id="UP000291933">
    <property type="component" value="Unassembled WGS sequence"/>
</dbReference>
<organism evidence="14 15">
    <name type="scientific">Propioniciclava tarda</name>
    <dbReference type="NCBI Taxonomy" id="433330"/>
    <lineage>
        <taxon>Bacteria</taxon>
        <taxon>Bacillati</taxon>
        <taxon>Actinomycetota</taxon>
        <taxon>Actinomycetes</taxon>
        <taxon>Propionibacteriales</taxon>
        <taxon>Propionibacteriaceae</taxon>
        <taxon>Propioniciclava</taxon>
    </lineage>
</organism>
<dbReference type="InterPro" id="IPR013986">
    <property type="entry name" value="DExx_box_DNA_helicase_dom_sf"/>
</dbReference>